<gene>
    <name evidence="1" type="ORF">AU192_00645</name>
</gene>
<evidence type="ECO:0008006" key="3">
    <source>
        <dbReference type="Google" id="ProtNLM"/>
    </source>
</evidence>
<dbReference type="AlphaFoldDB" id="A0A101A030"/>
<name>A0A101A030_9MYCO</name>
<dbReference type="EMBL" id="LQIR01000068">
    <property type="protein sequence ID" value="KUI07258.1"/>
    <property type="molecule type" value="Genomic_DNA"/>
</dbReference>
<comment type="caution">
    <text evidence="1">The sequence shown here is derived from an EMBL/GenBank/DDBJ whole genome shotgun (WGS) entry which is preliminary data.</text>
</comment>
<evidence type="ECO:0000313" key="1">
    <source>
        <dbReference type="EMBL" id="KUI07258.1"/>
    </source>
</evidence>
<protein>
    <recommendedName>
        <fullName evidence="3">Serine/threonine protein kinase</fullName>
    </recommendedName>
</protein>
<sequence length="483" mass="50581">MAIGGRYRLLAAHGRRPLLDFWQALDIASGQHVALTVVDVAKELPDEFVHEILARTIRLRGLDTAGIAPVLEVMHTGAFGVVVSDWLPGQSLREVADEGQAPESVAAMTRALAAAAEAAHRAGLVLSVDDPARLRVGADGHVVLAFPAILPEATAQTDLRGIGCVLYTLLLGQWPDGAAQPEEPAEVDPRIPFLISTTTSALLRDNGGINSAATLLTLLEQAAASDMESTHRVMPTLPTVKSGRYAEFRNFGPQEQKEAARRTVLRTGLGAAAAIVAVGMLALGSSLNGLLETNDDNVAMDADKLGLVPTTAAVPPPPEQTKTVRGLAPGDRIPLEAATVFSPDGSPDSPGDAGLAIDAKPETAWSTDRYYDADPFPKFKPGVGLLLSLREPTPITAVTVDQNSAGSLIQVRGTDKTEDPKALSDTFELTPATPVEPGVTRIPVTDPRPVARVVVWITKLGAADGQNRAAIAEIGVHAPAAPA</sequence>
<dbReference type="SUPFAM" id="SSF56112">
    <property type="entry name" value="Protein kinase-like (PK-like)"/>
    <property type="match status" value="1"/>
</dbReference>
<organism evidence="1 2">
    <name type="scientific">Mycobacterium lehmannii</name>
    <dbReference type="NCBI Taxonomy" id="2048550"/>
    <lineage>
        <taxon>Bacteria</taxon>
        <taxon>Bacillati</taxon>
        <taxon>Actinomycetota</taxon>
        <taxon>Actinomycetes</taxon>
        <taxon>Mycobacteriales</taxon>
        <taxon>Mycobacteriaceae</taxon>
        <taxon>Mycobacterium</taxon>
    </lineage>
</organism>
<proteinExistence type="predicted"/>
<dbReference type="Proteomes" id="UP000053707">
    <property type="component" value="Unassembled WGS sequence"/>
</dbReference>
<dbReference type="Gene3D" id="1.10.510.10">
    <property type="entry name" value="Transferase(Phosphotransferase) domain 1"/>
    <property type="match status" value="1"/>
</dbReference>
<evidence type="ECO:0000313" key="2">
    <source>
        <dbReference type="Proteomes" id="UP000053707"/>
    </source>
</evidence>
<reference evidence="1 2" key="1">
    <citation type="submission" date="2016-01" db="EMBL/GenBank/DDBJ databases">
        <authorList>
            <consortium name="TB Trials Study Group"/>
            <person name="Sutton G."/>
            <person name="Brinkac L."/>
            <person name="Sanka R."/>
            <person name="Adams M."/>
            <person name="Lau E.L."/>
            <person name="Macaden R."/>
            <person name="Grewal H.M.S."/>
        </authorList>
    </citation>
    <scope>NUCLEOTIDE SEQUENCE [LARGE SCALE GENOMIC DNA]</scope>
    <source>
        <strain evidence="1 2">IS-1744</strain>
    </source>
</reference>
<keyword evidence="2" id="KW-1185">Reference proteome</keyword>
<dbReference type="Gene3D" id="3.30.200.20">
    <property type="entry name" value="Phosphorylase Kinase, domain 1"/>
    <property type="match status" value="1"/>
</dbReference>
<dbReference type="CDD" id="cd13973">
    <property type="entry name" value="PK_MviN-like"/>
    <property type="match status" value="1"/>
</dbReference>
<accession>A0A101A030</accession>
<dbReference type="InterPro" id="IPR011009">
    <property type="entry name" value="Kinase-like_dom_sf"/>
</dbReference>